<dbReference type="GeneID" id="11469634"/>
<dbReference type="InterPro" id="IPR013946">
    <property type="entry name" value="NCA2-like"/>
</dbReference>
<dbReference type="HOGENOM" id="CLU_008227_2_0_1"/>
<dbReference type="AlphaFoldDB" id="G8JN10"/>
<sequence>MIVNRYVVTQLESITRQLELELYACSDVVRSLDLKIEDGELKKANDLLQLVKTETDACIAAVNSGNSGFVTSFDRIIEKLEALPEQLVSTKNAPLDDLVAASIQNYLYMLMYHTLVAKNLNRLPRLLSDQSYYEQVFRSPWYNKALYGLQVLPTKLYRYAKNNNLTELPTKLRNTLKIHSLQFVGISMKRPWSWMELPAAMVETDVLQRAESLERQTNEDVSRFGQLIHRFPKDDEDKFQVFRDFFELPPDAKLLDVVRKISKWDISYSSPKPSWIARHWPVILLAFMGGPSTVLYVWQSRYNIISFLERNLVQFTKDLITNWVIEPIRNIWSTVRHDPNSSVALMSQGTLNTEVSSLQRMIIDFVKEHEDGNTIDTDVLLKQVEFGNLTQFMEIYEAQLKKPVKNILTGDLIRALLIQIQKGKVDGSIAVHGIDQILQSQQLVFGIVSISPALIILYTVWTSISKLFRYGTIWMGTSQCRSEIGVSMNNVERLLNYSVTSPKEVDYWNTGLLTLEMANLRQLGQKLVPNNRMLEWFRDIDDLVSNTTLDAQAKLNVINRIYHVYGKYF</sequence>
<comment type="subcellular location">
    <subcellularLocation>
        <location evidence="1">Mitochondrion membrane</location>
        <topology evidence="1">Multi-pass membrane protein</topology>
    </subcellularLocation>
</comment>
<dbReference type="PANTHER" id="PTHR28234:SF1">
    <property type="entry name" value="NUCLEAR CONTROL OF ATPASE PROTEIN 2"/>
    <property type="match status" value="1"/>
</dbReference>
<evidence type="ECO:0000256" key="1">
    <source>
        <dbReference type="ARBA" id="ARBA00004225"/>
    </source>
</evidence>
<dbReference type="GO" id="GO:0005741">
    <property type="term" value="C:mitochondrial outer membrane"/>
    <property type="evidence" value="ECO:0007669"/>
    <property type="project" value="TreeGrafter"/>
</dbReference>
<evidence type="ECO:0000256" key="3">
    <source>
        <dbReference type="ARBA" id="ARBA00022989"/>
    </source>
</evidence>
<evidence type="ECO:0000313" key="7">
    <source>
        <dbReference type="EMBL" id="AET37474.1"/>
    </source>
</evidence>
<dbReference type="EMBL" id="CP002497">
    <property type="protein sequence ID" value="AET37474.1"/>
    <property type="molecule type" value="Genomic_DNA"/>
</dbReference>
<keyword evidence="4" id="KW-0496">Mitochondrion</keyword>
<keyword evidence="2 6" id="KW-0812">Transmembrane</keyword>
<dbReference type="FunCoup" id="G8JN10">
    <property type="interactions" value="40"/>
</dbReference>
<dbReference type="GO" id="GO:0009060">
    <property type="term" value="P:aerobic respiration"/>
    <property type="evidence" value="ECO:0007669"/>
    <property type="project" value="EnsemblFungi"/>
</dbReference>
<dbReference type="RefSeq" id="XP_003644291.1">
    <property type="nucleotide sequence ID" value="XM_003644243.1"/>
</dbReference>
<dbReference type="eggNOG" id="ENOG502QTT6">
    <property type="taxonomic scope" value="Eukaryota"/>
</dbReference>
<feature type="transmembrane region" description="Helical" evidence="6">
    <location>
        <begin position="443"/>
        <end position="461"/>
    </location>
</feature>
<name>G8JN10_ERECY</name>
<evidence type="ECO:0000256" key="4">
    <source>
        <dbReference type="ARBA" id="ARBA00023128"/>
    </source>
</evidence>
<reference evidence="8" key="1">
    <citation type="journal article" date="2012" name="G3 (Bethesda)">
        <title>Pichia sorbitophila, an interspecies yeast hybrid reveals early steps of genome resolution following polyploidization.</title>
        <authorList>
            <person name="Leh Louis V."/>
            <person name="Despons L."/>
            <person name="Friedrich A."/>
            <person name="Martin T."/>
            <person name="Durrens P."/>
            <person name="Casaregola S."/>
            <person name="Neuveglise C."/>
            <person name="Fairhead C."/>
            <person name="Marck C."/>
            <person name="Cruz J.A."/>
            <person name="Straub M.L."/>
            <person name="Kugler V."/>
            <person name="Sacerdot C."/>
            <person name="Uzunov Z."/>
            <person name="Thierry A."/>
            <person name="Weiss S."/>
            <person name="Bleykasten C."/>
            <person name="De Montigny J."/>
            <person name="Jacques N."/>
            <person name="Jung P."/>
            <person name="Lemaire M."/>
            <person name="Mallet S."/>
            <person name="Morel G."/>
            <person name="Richard G.F."/>
            <person name="Sarkar A."/>
            <person name="Savel G."/>
            <person name="Schacherer J."/>
            <person name="Seret M.L."/>
            <person name="Talla E."/>
            <person name="Samson G."/>
            <person name="Jubin C."/>
            <person name="Poulain J."/>
            <person name="Vacherie B."/>
            <person name="Barbe V."/>
            <person name="Pelletier E."/>
            <person name="Sherman D.J."/>
            <person name="Westhof E."/>
            <person name="Weissenbach J."/>
            <person name="Baret P.V."/>
            <person name="Wincker P."/>
            <person name="Gaillardin C."/>
            <person name="Dujon B."/>
            <person name="Souciet J.L."/>
        </authorList>
    </citation>
    <scope>NUCLEOTIDE SEQUENCE [LARGE SCALE GENOMIC DNA]</scope>
    <source>
        <strain evidence="8">CBS 270.75 / DBVPG 7215 / KCTC 17166 / NRRL Y-17582</strain>
    </source>
</reference>
<keyword evidence="3 6" id="KW-1133">Transmembrane helix</keyword>
<evidence type="ECO:0008006" key="9">
    <source>
        <dbReference type="Google" id="ProtNLM"/>
    </source>
</evidence>
<evidence type="ECO:0000256" key="2">
    <source>
        <dbReference type="ARBA" id="ARBA00022692"/>
    </source>
</evidence>
<proteinExistence type="predicted"/>
<dbReference type="OMA" id="NRIYHVY"/>
<dbReference type="Proteomes" id="UP000006790">
    <property type="component" value="Chromosome 1"/>
</dbReference>
<feature type="transmembrane region" description="Helical" evidence="6">
    <location>
        <begin position="279"/>
        <end position="298"/>
    </location>
</feature>
<keyword evidence="8" id="KW-1185">Reference proteome</keyword>
<dbReference type="OrthoDB" id="413313at2759"/>
<dbReference type="KEGG" id="erc:Ecym_1227"/>
<keyword evidence="5 6" id="KW-0472">Membrane</keyword>
<dbReference type="STRING" id="931890.G8JN10"/>
<dbReference type="InParanoid" id="G8JN10"/>
<dbReference type="Pfam" id="PF08637">
    <property type="entry name" value="NCA2"/>
    <property type="match status" value="1"/>
</dbReference>
<evidence type="ECO:0000313" key="8">
    <source>
        <dbReference type="Proteomes" id="UP000006790"/>
    </source>
</evidence>
<dbReference type="GO" id="GO:0016071">
    <property type="term" value="P:mRNA metabolic process"/>
    <property type="evidence" value="ECO:0007669"/>
    <property type="project" value="EnsemblFungi"/>
</dbReference>
<accession>G8JN10</accession>
<dbReference type="PANTHER" id="PTHR28234">
    <property type="entry name" value="NUCLEAR CONTROL OF ATPASE PROTEIN 2"/>
    <property type="match status" value="1"/>
</dbReference>
<protein>
    <recommendedName>
        <fullName evidence="9">Nuclear control of ATPase protein 2</fullName>
    </recommendedName>
</protein>
<gene>
    <name evidence="7" type="ordered locus">Ecym_1227</name>
</gene>
<evidence type="ECO:0000256" key="6">
    <source>
        <dbReference type="SAM" id="Phobius"/>
    </source>
</evidence>
<evidence type="ECO:0000256" key="5">
    <source>
        <dbReference type="ARBA" id="ARBA00023136"/>
    </source>
</evidence>
<organism evidence="7 8">
    <name type="scientific">Eremothecium cymbalariae (strain CBS 270.75 / DBVPG 7215 / KCTC 17166 / NRRL Y-17582)</name>
    <name type="common">Yeast</name>
    <dbReference type="NCBI Taxonomy" id="931890"/>
    <lineage>
        <taxon>Eukaryota</taxon>
        <taxon>Fungi</taxon>
        <taxon>Dikarya</taxon>
        <taxon>Ascomycota</taxon>
        <taxon>Saccharomycotina</taxon>
        <taxon>Saccharomycetes</taxon>
        <taxon>Saccharomycetales</taxon>
        <taxon>Saccharomycetaceae</taxon>
        <taxon>Eremothecium</taxon>
    </lineage>
</organism>